<feature type="transmembrane region" description="Helical" evidence="6">
    <location>
        <begin position="77"/>
        <end position="96"/>
    </location>
</feature>
<dbReference type="GO" id="GO:0015658">
    <property type="term" value="F:branched-chain amino acid transmembrane transporter activity"/>
    <property type="evidence" value="ECO:0007669"/>
    <property type="project" value="InterPro"/>
</dbReference>
<feature type="transmembrane region" description="Helical" evidence="6">
    <location>
        <begin position="227"/>
        <end position="247"/>
    </location>
</feature>
<keyword evidence="5 6" id="KW-0472">Membrane</keyword>
<feature type="transmembrane region" description="Helical" evidence="6">
    <location>
        <begin position="52"/>
        <end position="70"/>
    </location>
</feature>
<accession>A0A4R3MFR5</accession>
<dbReference type="EMBL" id="SMAJ01000001">
    <property type="protein sequence ID" value="TCT11097.1"/>
    <property type="molecule type" value="Genomic_DNA"/>
</dbReference>
<organism evidence="7 8">
    <name type="scientific">Paralcaligenes ureilyticus</name>
    <dbReference type="NCBI Taxonomy" id="627131"/>
    <lineage>
        <taxon>Bacteria</taxon>
        <taxon>Pseudomonadati</taxon>
        <taxon>Pseudomonadota</taxon>
        <taxon>Betaproteobacteria</taxon>
        <taxon>Burkholderiales</taxon>
        <taxon>Alcaligenaceae</taxon>
        <taxon>Paralcaligenes</taxon>
    </lineage>
</organism>
<dbReference type="GO" id="GO:0005886">
    <property type="term" value="C:plasma membrane"/>
    <property type="evidence" value="ECO:0007669"/>
    <property type="project" value="UniProtKB-SubCell"/>
</dbReference>
<evidence type="ECO:0000313" key="7">
    <source>
        <dbReference type="EMBL" id="TCT11097.1"/>
    </source>
</evidence>
<dbReference type="InterPro" id="IPR043428">
    <property type="entry name" value="LivM-like"/>
</dbReference>
<evidence type="ECO:0000256" key="2">
    <source>
        <dbReference type="ARBA" id="ARBA00022475"/>
    </source>
</evidence>
<feature type="transmembrane region" description="Helical" evidence="6">
    <location>
        <begin position="30"/>
        <end position="46"/>
    </location>
</feature>
<evidence type="ECO:0000256" key="3">
    <source>
        <dbReference type="ARBA" id="ARBA00022692"/>
    </source>
</evidence>
<evidence type="ECO:0000313" key="8">
    <source>
        <dbReference type="Proteomes" id="UP000295525"/>
    </source>
</evidence>
<dbReference type="CDD" id="cd06581">
    <property type="entry name" value="TM_PBP1_LivM_like"/>
    <property type="match status" value="1"/>
</dbReference>
<name>A0A4R3MFR5_9BURK</name>
<dbReference type="PANTHER" id="PTHR30482:SF20">
    <property type="entry name" value="HIGH-AFFINITY BRANCHED-CHAIN AMINO ACID TRANSPORT SYSTEM PERMEASE PROTEIN LIVM"/>
    <property type="match status" value="1"/>
</dbReference>
<comment type="subcellular location">
    <subcellularLocation>
        <location evidence="1">Cell membrane</location>
        <topology evidence="1">Multi-pass membrane protein</topology>
    </subcellularLocation>
</comment>
<dbReference type="PANTHER" id="PTHR30482">
    <property type="entry name" value="HIGH-AFFINITY BRANCHED-CHAIN AMINO ACID TRANSPORT SYSTEM PERMEASE"/>
    <property type="match status" value="1"/>
</dbReference>
<protein>
    <submittedName>
        <fullName evidence="7">Amino acid/amide ABC transporter membrane protein 2 (HAAT family)</fullName>
    </submittedName>
</protein>
<feature type="transmembrane region" description="Helical" evidence="6">
    <location>
        <begin position="267"/>
        <end position="292"/>
    </location>
</feature>
<keyword evidence="4 6" id="KW-1133">Transmembrane helix</keyword>
<feature type="transmembrane region" description="Helical" evidence="6">
    <location>
        <begin position="304"/>
        <end position="326"/>
    </location>
</feature>
<dbReference type="RefSeq" id="WP_165930871.1">
    <property type="nucleotide sequence ID" value="NZ_SMAJ01000001.1"/>
</dbReference>
<dbReference type="Pfam" id="PF02653">
    <property type="entry name" value="BPD_transp_2"/>
    <property type="match status" value="1"/>
</dbReference>
<feature type="transmembrane region" description="Helical" evidence="6">
    <location>
        <begin position="132"/>
        <end position="149"/>
    </location>
</feature>
<evidence type="ECO:0000256" key="6">
    <source>
        <dbReference type="SAM" id="Phobius"/>
    </source>
</evidence>
<comment type="caution">
    <text evidence="7">The sequence shown here is derived from an EMBL/GenBank/DDBJ whole genome shotgun (WGS) entry which is preliminary data.</text>
</comment>
<keyword evidence="3 6" id="KW-0812">Transmembrane</keyword>
<keyword evidence="8" id="KW-1185">Reference proteome</keyword>
<dbReference type="AlphaFoldDB" id="A0A4R3MFR5"/>
<evidence type="ECO:0000256" key="1">
    <source>
        <dbReference type="ARBA" id="ARBA00004651"/>
    </source>
</evidence>
<sequence>MSNGTGTLEKSWAAADIAPSERRKKRVRRLALYVLPLIALLVACLVNPYIQYVLNLVLIYVLITVGFNVILGNTGQLAFASVVFFGVGAYTTSILIHHLGWPFWVTIIPAGLVSCLFAVAMSAPALRGVRSFYLAMLTLAFVELMRWVYVNAESLTLGSGGISLSAPTLFGFTLNTELKKFIFFLIVVVILVKATSNLLRSRIGRAFMAVRDNELAAAAMGMPTAQYVILGFGWGGFVIGIAGSLYAGHVQLVSPEAFSVTELILHFSMVIVGGIGSLAGSVLGAAVLSAIPEVAQQWPGVAELFLGGAIVIVLLFVPRGLISLVYRFVPILRDQYHGGD</sequence>
<dbReference type="Proteomes" id="UP000295525">
    <property type="component" value="Unassembled WGS sequence"/>
</dbReference>
<evidence type="ECO:0000256" key="4">
    <source>
        <dbReference type="ARBA" id="ARBA00022989"/>
    </source>
</evidence>
<feature type="transmembrane region" description="Helical" evidence="6">
    <location>
        <begin position="181"/>
        <end position="199"/>
    </location>
</feature>
<keyword evidence="2" id="KW-1003">Cell membrane</keyword>
<proteinExistence type="predicted"/>
<dbReference type="InterPro" id="IPR001851">
    <property type="entry name" value="ABC_transp_permease"/>
</dbReference>
<feature type="transmembrane region" description="Helical" evidence="6">
    <location>
        <begin position="102"/>
        <end position="120"/>
    </location>
</feature>
<gene>
    <name evidence="7" type="ORF">EDC26_101325</name>
</gene>
<evidence type="ECO:0000256" key="5">
    <source>
        <dbReference type="ARBA" id="ARBA00023136"/>
    </source>
</evidence>
<reference evidence="7 8" key="1">
    <citation type="submission" date="2019-03" db="EMBL/GenBank/DDBJ databases">
        <title>Genomic Encyclopedia of Type Strains, Phase IV (KMG-IV): sequencing the most valuable type-strain genomes for metagenomic binning, comparative biology and taxonomic classification.</title>
        <authorList>
            <person name="Goeker M."/>
        </authorList>
    </citation>
    <scope>NUCLEOTIDE SEQUENCE [LARGE SCALE GENOMIC DNA]</scope>
    <source>
        <strain evidence="7 8">DSM 24591</strain>
    </source>
</reference>